<reference evidence="1 2" key="1">
    <citation type="submission" date="2023-09" db="EMBL/GenBank/DDBJ databases">
        <title>Multi-omics analysis of a traditional fermented food reveals byproduct-associated fungal strains for waste-to-food upcycling.</title>
        <authorList>
            <consortium name="Lawrence Berkeley National Laboratory"/>
            <person name="Rekdal V.M."/>
            <person name="Villalobos-Escobedo J.M."/>
            <person name="Rodriguez-Valeron N."/>
            <person name="Garcia M.O."/>
            <person name="Vasquez D.P."/>
            <person name="Damayanti I."/>
            <person name="Sorensen P.M."/>
            <person name="Baidoo E.E."/>
            <person name="De Carvalho A.C."/>
            <person name="Riley R."/>
            <person name="Lipzen A."/>
            <person name="He G."/>
            <person name="Yan M."/>
            <person name="Haridas S."/>
            <person name="Daum C."/>
            <person name="Yoshinaga Y."/>
            <person name="Ng V."/>
            <person name="Grigoriev I.V."/>
            <person name="Munk R."/>
            <person name="Nuraida L."/>
            <person name="Wijaya C.H."/>
            <person name="Morales P.-C."/>
            <person name="Keasling J.D."/>
        </authorList>
    </citation>
    <scope>NUCLEOTIDE SEQUENCE [LARGE SCALE GENOMIC DNA]</scope>
    <source>
        <strain evidence="1 2">FGSC 2613</strain>
    </source>
</reference>
<feature type="non-terminal residue" evidence="1">
    <location>
        <position position="1"/>
    </location>
</feature>
<gene>
    <name evidence="1" type="ORF">QR685DRAFT_451370</name>
</gene>
<proteinExistence type="predicted"/>
<keyword evidence="2" id="KW-1185">Reference proteome</keyword>
<protein>
    <submittedName>
        <fullName evidence="1">Uncharacterized protein</fullName>
    </submittedName>
</protein>
<name>A0ABR3D1B5_NEUIN</name>
<accession>A0ABR3D1B5</accession>
<dbReference type="Proteomes" id="UP001451303">
    <property type="component" value="Unassembled WGS sequence"/>
</dbReference>
<dbReference type="EMBL" id="JAVLET010000013">
    <property type="protein sequence ID" value="KAL0466429.1"/>
    <property type="molecule type" value="Genomic_DNA"/>
</dbReference>
<evidence type="ECO:0000313" key="2">
    <source>
        <dbReference type="Proteomes" id="UP001451303"/>
    </source>
</evidence>
<evidence type="ECO:0000313" key="1">
    <source>
        <dbReference type="EMBL" id="KAL0466429.1"/>
    </source>
</evidence>
<comment type="caution">
    <text evidence="1">The sequence shown here is derived from an EMBL/GenBank/DDBJ whole genome shotgun (WGS) entry which is preliminary data.</text>
</comment>
<sequence length="73" mass="8302">KRVKETNKLEGMLRTFERLNLAGKNGIFNVRCHVAVAPYFFVGEGTCRKREGAGRLSLLCLFKVELEVIMLDD</sequence>
<organism evidence="1 2">
    <name type="scientific">Neurospora intermedia</name>
    <dbReference type="NCBI Taxonomy" id="5142"/>
    <lineage>
        <taxon>Eukaryota</taxon>
        <taxon>Fungi</taxon>
        <taxon>Dikarya</taxon>
        <taxon>Ascomycota</taxon>
        <taxon>Pezizomycotina</taxon>
        <taxon>Sordariomycetes</taxon>
        <taxon>Sordariomycetidae</taxon>
        <taxon>Sordariales</taxon>
        <taxon>Sordariaceae</taxon>
        <taxon>Neurospora</taxon>
    </lineage>
</organism>